<dbReference type="Pfam" id="PF13620">
    <property type="entry name" value="CarboxypepD_reg"/>
    <property type="match status" value="1"/>
</dbReference>
<dbReference type="InterPro" id="IPR037066">
    <property type="entry name" value="Plug_dom_sf"/>
</dbReference>
<feature type="domain" description="Outer membrane protein beta-barrel" evidence="3">
    <location>
        <begin position="373"/>
        <end position="774"/>
    </location>
</feature>
<name>A0A5N1JFT6_9BACT</name>
<proteinExistence type="predicted"/>
<organism evidence="4 5">
    <name type="scientific">Larkinella humicola</name>
    <dbReference type="NCBI Taxonomy" id="2607654"/>
    <lineage>
        <taxon>Bacteria</taxon>
        <taxon>Pseudomonadati</taxon>
        <taxon>Bacteroidota</taxon>
        <taxon>Cytophagia</taxon>
        <taxon>Cytophagales</taxon>
        <taxon>Spirosomataceae</taxon>
        <taxon>Larkinella</taxon>
    </lineage>
</organism>
<reference evidence="4 5" key="1">
    <citation type="submission" date="2019-09" db="EMBL/GenBank/DDBJ databases">
        <title>Genome Sequence of Larkinella sp MA1.</title>
        <authorList>
            <person name="Srinivasan S."/>
        </authorList>
    </citation>
    <scope>NUCLEOTIDE SEQUENCE [LARGE SCALE GENOMIC DNA]</scope>
    <source>
        <strain evidence="4 5">MA1</strain>
    </source>
</reference>
<keyword evidence="4" id="KW-0675">Receptor</keyword>
<sequence length="802" mass="89618">MARYTLIAFLFLIARSISAQTITGTVLDPDRQPAPLAVVKLLKATDSTLIRGTATNDLGQYHFPDVAPGTYCLQLSLVAMRTLTSRVVGVRPGETVVMEPLTFQPADQTLAVVTVRARKSYVDQEIDKTVLNVAADASAQSKTVYEVLQQAPGVVIDPNDNLRMAGKQGVNVFIDGKPTNLSTTDLANLLRATPASNIDRIDLIANPSARYDAQGGAGIINIRFRRAGNLGLNGNVSGSYARSDHYRSNLALDLNYRAKKVNVYGNVSGSDNYQRTNVQFDRQAGGAQFLQRGYDRDGTRAVVYKAGFDYFINSKETIGLIISGNRSANRFGTYTKTAVVAEQNRVDSSIVNRVDNPNQNNRINAAFNYRYADTLGLEVMVDVDVTRFNYTSPSRIRSDYLGQDGQALLTRQYRFDPTTDINIVALKADGVKEWKPSHLKLEAGLKHTNVATDNDLLAYTGAEQQADVTRTNRFRYQEMVSAVYASLNRSVGKWAIQAGLRGEKSTIRGQSVDLAGRTINRPDTAYFNLFPTGFVQYQATGKSQFALNYGWRIGRPNYQDLNPFIYQLDPYTSQRGNPFLRPAYSHNGSLAYTYKWATTLKLTYTRTNDFSTDVIQQTGLTAYQTVANVGRVNALNISLSTPYTITKWWNTYLYMGATWNHFRGRFTADQPFNERGFGFDGYMQHSFTLSKRWTAQVSGFWNAPTTQTIYRIGGLGALNMSLETKVFGERGKLTLSVDDMLNTMRWRQSAAFASQQFSVERKWESRRVALRFAYRFGRREIAGARDRQTGVDAGRIKTKDNL</sequence>
<dbReference type="InterPro" id="IPR012910">
    <property type="entry name" value="Plug_dom"/>
</dbReference>
<dbReference type="SUPFAM" id="SSF56935">
    <property type="entry name" value="Porins"/>
    <property type="match status" value="1"/>
</dbReference>
<dbReference type="InterPro" id="IPR008969">
    <property type="entry name" value="CarboxyPept-like_regulatory"/>
</dbReference>
<dbReference type="SUPFAM" id="SSF49464">
    <property type="entry name" value="Carboxypeptidase regulatory domain-like"/>
    <property type="match status" value="1"/>
</dbReference>
<dbReference type="Gene3D" id="2.170.130.10">
    <property type="entry name" value="TonB-dependent receptor, plug domain"/>
    <property type="match status" value="1"/>
</dbReference>
<keyword evidence="1" id="KW-0732">Signal</keyword>
<dbReference type="Pfam" id="PF14905">
    <property type="entry name" value="OMP_b-brl_3"/>
    <property type="match status" value="1"/>
</dbReference>
<protein>
    <submittedName>
        <fullName evidence="4">TonB-dependent receptor</fullName>
    </submittedName>
</protein>
<comment type="caution">
    <text evidence="4">The sequence shown here is derived from an EMBL/GenBank/DDBJ whole genome shotgun (WGS) entry which is preliminary data.</text>
</comment>
<evidence type="ECO:0000259" key="3">
    <source>
        <dbReference type="Pfam" id="PF14905"/>
    </source>
</evidence>
<evidence type="ECO:0000313" key="5">
    <source>
        <dbReference type="Proteomes" id="UP000326344"/>
    </source>
</evidence>
<feature type="domain" description="TonB-dependent receptor plug" evidence="2">
    <location>
        <begin position="129"/>
        <end position="218"/>
    </location>
</feature>
<feature type="signal peptide" evidence="1">
    <location>
        <begin position="1"/>
        <end position="19"/>
    </location>
</feature>
<dbReference type="RefSeq" id="WP_150878851.1">
    <property type="nucleotide sequence ID" value="NZ_VTWS01000005.1"/>
</dbReference>
<gene>
    <name evidence="4" type="ORF">F0P93_19285</name>
</gene>
<dbReference type="Pfam" id="PF07715">
    <property type="entry name" value="Plug"/>
    <property type="match status" value="1"/>
</dbReference>
<keyword evidence="5" id="KW-1185">Reference proteome</keyword>
<feature type="chain" id="PRO_5025002321" evidence="1">
    <location>
        <begin position="20"/>
        <end position="802"/>
    </location>
</feature>
<dbReference type="AlphaFoldDB" id="A0A5N1JFT6"/>
<evidence type="ECO:0000259" key="2">
    <source>
        <dbReference type="Pfam" id="PF07715"/>
    </source>
</evidence>
<evidence type="ECO:0000256" key="1">
    <source>
        <dbReference type="SAM" id="SignalP"/>
    </source>
</evidence>
<dbReference type="EMBL" id="VTWS01000005">
    <property type="protein sequence ID" value="KAA9349609.1"/>
    <property type="molecule type" value="Genomic_DNA"/>
</dbReference>
<dbReference type="Gene3D" id="2.60.40.1120">
    <property type="entry name" value="Carboxypeptidase-like, regulatory domain"/>
    <property type="match status" value="1"/>
</dbReference>
<accession>A0A5N1JFT6</accession>
<evidence type="ECO:0000313" key="4">
    <source>
        <dbReference type="EMBL" id="KAA9349609.1"/>
    </source>
</evidence>
<dbReference type="Proteomes" id="UP000326344">
    <property type="component" value="Unassembled WGS sequence"/>
</dbReference>
<dbReference type="InterPro" id="IPR041700">
    <property type="entry name" value="OMP_b-brl_3"/>
</dbReference>